<feature type="signal peptide" evidence="5">
    <location>
        <begin position="1"/>
        <end position="24"/>
    </location>
</feature>
<evidence type="ECO:0000259" key="6">
    <source>
        <dbReference type="PROSITE" id="PS51485"/>
    </source>
</evidence>
<dbReference type="Pfam" id="PF02298">
    <property type="entry name" value="Cu_bind_like"/>
    <property type="match status" value="1"/>
</dbReference>
<evidence type="ECO:0000313" key="7">
    <source>
        <dbReference type="EMBL" id="KAI3912321.1"/>
    </source>
</evidence>
<keyword evidence="8" id="KW-1185">Reference proteome</keyword>
<sequence length="171" mass="18023">MATLSIITTAGLMVLLLLAPAVFAVDYPVSWTLGTNYEDWDSDKTLFPGDTITFSYGLSHSLSVVTKDTYDNCGSDAIKSFSGGRSSVPLVTGTMYFICPEGNHCANGMKLSVKVRKAGPPKNHTPPPADAPSPVTPQLARDTGAATSKYNANFMVIGGSLLLAPLFAFLG</sequence>
<evidence type="ECO:0000256" key="5">
    <source>
        <dbReference type="SAM" id="SignalP"/>
    </source>
</evidence>
<dbReference type="InterPro" id="IPR003245">
    <property type="entry name" value="Phytocyanin_dom"/>
</dbReference>
<dbReference type="Gene3D" id="2.60.40.420">
    <property type="entry name" value="Cupredoxins - blue copper proteins"/>
    <property type="match status" value="1"/>
</dbReference>
<dbReference type="PANTHER" id="PTHR33021">
    <property type="entry name" value="BLUE COPPER PROTEIN"/>
    <property type="match status" value="1"/>
</dbReference>
<name>A0AAD4SLN3_9MAGN</name>
<dbReference type="SUPFAM" id="SSF49503">
    <property type="entry name" value="Cupredoxins"/>
    <property type="match status" value="1"/>
</dbReference>
<dbReference type="PROSITE" id="PS00196">
    <property type="entry name" value="COPPER_BLUE"/>
    <property type="match status" value="1"/>
</dbReference>
<evidence type="ECO:0000256" key="2">
    <source>
        <dbReference type="ARBA" id="ARBA00023008"/>
    </source>
</evidence>
<keyword evidence="4" id="KW-1133">Transmembrane helix</keyword>
<gene>
    <name evidence="7" type="ORF">MKW98_023190</name>
</gene>
<keyword evidence="2" id="KW-0186">Copper</keyword>
<evidence type="ECO:0000256" key="1">
    <source>
        <dbReference type="ARBA" id="ARBA00022723"/>
    </source>
</evidence>
<feature type="chain" id="PRO_5041982177" description="Phytocyanin domain-containing protein" evidence="5">
    <location>
        <begin position="25"/>
        <end position="171"/>
    </location>
</feature>
<dbReference type="GO" id="GO:0046872">
    <property type="term" value="F:metal ion binding"/>
    <property type="evidence" value="ECO:0007669"/>
    <property type="project" value="UniProtKB-KW"/>
</dbReference>
<dbReference type="GO" id="GO:0009055">
    <property type="term" value="F:electron transfer activity"/>
    <property type="evidence" value="ECO:0007669"/>
    <property type="project" value="InterPro"/>
</dbReference>
<feature type="domain" description="Phytocyanin" evidence="6">
    <location>
        <begin position="25"/>
        <end position="117"/>
    </location>
</feature>
<dbReference type="CDD" id="cd04216">
    <property type="entry name" value="Phytocyanin"/>
    <property type="match status" value="1"/>
</dbReference>
<dbReference type="PANTHER" id="PTHR33021:SF350">
    <property type="entry name" value="UCLACYANIN-2"/>
    <property type="match status" value="1"/>
</dbReference>
<dbReference type="EMBL" id="JAJJMB010009803">
    <property type="protein sequence ID" value="KAI3912321.1"/>
    <property type="molecule type" value="Genomic_DNA"/>
</dbReference>
<dbReference type="InterPro" id="IPR028871">
    <property type="entry name" value="BlueCu_1_BS"/>
</dbReference>
<keyword evidence="5" id="KW-0732">Signal</keyword>
<proteinExistence type="predicted"/>
<evidence type="ECO:0000313" key="8">
    <source>
        <dbReference type="Proteomes" id="UP001202328"/>
    </source>
</evidence>
<dbReference type="AlphaFoldDB" id="A0AAD4SLN3"/>
<organism evidence="7 8">
    <name type="scientific">Papaver atlanticum</name>
    <dbReference type="NCBI Taxonomy" id="357466"/>
    <lineage>
        <taxon>Eukaryota</taxon>
        <taxon>Viridiplantae</taxon>
        <taxon>Streptophyta</taxon>
        <taxon>Embryophyta</taxon>
        <taxon>Tracheophyta</taxon>
        <taxon>Spermatophyta</taxon>
        <taxon>Magnoliopsida</taxon>
        <taxon>Ranunculales</taxon>
        <taxon>Papaveraceae</taxon>
        <taxon>Papaveroideae</taxon>
        <taxon>Papaver</taxon>
    </lineage>
</organism>
<reference evidence="7" key="1">
    <citation type="submission" date="2022-04" db="EMBL/GenBank/DDBJ databases">
        <title>A functionally conserved STORR gene fusion in Papaver species that diverged 16.8 million years ago.</title>
        <authorList>
            <person name="Catania T."/>
        </authorList>
    </citation>
    <scope>NUCLEOTIDE SEQUENCE</scope>
    <source>
        <strain evidence="7">S-188037</strain>
    </source>
</reference>
<dbReference type="PROSITE" id="PS51485">
    <property type="entry name" value="PHYTOCYANIN"/>
    <property type="match status" value="1"/>
</dbReference>
<dbReference type="InterPro" id="IPR008972">
    <property type="entry name" value="Cupredoxin"/>
</dbReference>
<feature type="region of interest" description="Disordered" evidence="3">
    <location>
        <begin position="116"/>
        <end position="140"/>
    </location>
</feature>
<feature type="transmembrane region" description="Helical" evidence="4">
    <location>
        <begin position="150"/>
        <end position="170"/>
    </location>
</feature>
<dbReference type="GO" id="GO:0005886">
    <property type="term" value="C:plasma membrane"/>
    <property type="evidence" value="ECO:0007669"/>
    <property type="project" value="TreeGrafter"/>
</dbReference>
<keyword evidence="1" id="KW-0479">Metal-binding</keyword>
<dbReference type="Proteomes" id="UP001202328">
    <property type="component" value="Unassembled WGS sequence"/>
</dbReference>
<keyword evidence="4" id="KW-0812">Transmembrane</keyword>
<comment type="caution">
    <text evidence="7">The sequence shown here is derived from an EMBL/GenBank/DDBJ whole genome shotgun (WGS) entry which is preliminary data.</text>
</comment>
<protein>
    <recommendedName>
        <fullName evidence="6">Phytocyanin domain-containing protein</fullName>
    </recommendedName>
</protein>
<keyword evidence="4" id="KW-0472">Membrane</keyword>
<dbReference type="InterPro" id="IPR039391">
    <property type="entry name" value="Phytocyanin-like"/>
</dbReference>
<accession>A0AAD4SLN3</accession>
<feature type="compositionally biased region" description="Pro residues" evidence="3">
    <location>
        <begin position="123"/>
        <end position="135"/>
    </location>
</feature>
<evidence type="ECO:0000256" key="3">
    <source>
        <dbReference type="SAM" id="MobiDB-lite"/>
    </source>
</evidence>
<evidence type="ECO:0000256" key="4">
    <source>
        <dbReference type="SAM" id="Phobius"/>
    </source>
</evidence>